<evidence type="ECO:0000313" key="4">
    <source>
        <dbReference type="Proteomes" id="UP000242814"/>
    </source>
</evidence>
<gene>
    <name evidence="3" type="ORF">ACO22_05480</name>
</gene>
<organism evidence="3 4">
    <name type="scientific">Paracoccidioides brasiliensis</name>
    <dbReference type="NCBI Taxonomy" id="121759"/>
    <lineage>
        <taxon>Eukaryota</taxon>
        <taxon>Fungi</taxon>
        <taxon>Dikarya</taxon>
        <taxon>Ascomycota</taxon>
        <taxon>Pezizomycotina</taxon>
        <taxon>Eurotiomycetes</taxon>
        <taxon>Eurotiomycetidae</taxon>
        <taxon>Onygenales</taxon>
        <taxon>Ajellomycetaceae</taxon>
        <taxon>Paracoccidioides</taxon>
    </lineage>
</organism>
<dbReference type="InterPro" id="IPR057559">
    <property type="entry name" value="SAM_6"/>
</dbReference>
<dbReference type="EMBL" id="LZYO01000246">
    <property type="protein sequence ID" value="ODH22791.1"/>
    <property type="molecule type" value="Genomic_DNA"/>
</dbReference>
<protein>
    <submittedName>
        <fullName evidence="3">Uncharacterized protein</fullName>
    </submittedName>
</protein>
<proteinExistence type="predicted"/>
<evidence type="ECO:0000259" key="2">
    <source>
        <dbReference type="Pfam" id="PF23395"/>
    </source>
</evidence>
<reference evidence="3 4" key="1">
    <citation type="submission" date="2016-06" db="EMBL/GenBank/DDBJ databases">
        <authorList>
            <person name="Kjaerup R.B."/>
            <person name="Dalgaard T.S."/>
            <person name="Juul-Madsen H.R."/>
        </authorList>
    </citation>
    <scope>NUCLEOTIDE SEQUENCE [LARGE SCALE GENOMIC DNA]</scope>
    <source>
        <strain evidence="3 4">Pb300</strain>
    </source>
</reference>
<dbReference type="VEuPathDB" id="FungiDB:PABG_04588"/>
<dbReference type="Pfam" id="PF23395">
    <property type="entry name" value="SAM_6"/>
    <property type="match status" value="1"/>
</dbReference>
<name>A0A1D2JA78_PARBR</name>
<dbReference type="VEuPathDB" id="FungiDB:PADG_04985"/>
<evidence type="ECO:0000259" key="1">
    <source>
        <dbReference type="Pfam" id="PF23394"/>
    </source>
</evidence>
<feature type="domain" description="DUF7102" evidence="1">
    <location>
        <begin position="680"/>
        <end position="866"/>
    </location>
</feature>
<dbReference type="Proteomes" id="UP000242814">
    <property type="component" value="Unassembled WGS sequence"/>
</dbReference>
<sequence>MSSASEPSLLEYARFHNIANSSILDPSQFIQPAVEDIDPSFDDIIQIPSIDLSGVHSEIKAISKEKLDFSWTSAPLLVSIIKSTAESKYGEPNANRYGEDEYLPDFYQIRNLKEDTPMLRIDHELDVQSFRQKISLHAIEINLPLEHVNDENDEGLKFPAVFWLKSKQLREISQGEKLDCTKEVLIFLQEIKVQILKARQPASDDWLDEEIICYGKRKEIDPQTPILLPRDRTKAPFIPSSPYLELEILSEPITPPVPGYQDIESQQLEATPVRNSHDVVRGFLTGTNGGVYQELLSGISNKAPQAASLELSLDPLVRNSMKDFKVETPIAPPVSTKKRYAENDEEITNAMARSGVLPEWSSCDEIEIENGDLVENGLEEIASAAKKITDDKHKNELIKGIGISTRCEVPILKSPHTFPPWPLINGLSESELKDLYHAFISKVKQEHLIGSHSFHYQRGGQYLKWVPFAVELRRLDVNESIGPMDALDWLYCRVDLLNRVEDEVEKFMPDFPHDSRLSNLDDKEEPSRACREIERPVSSIVRHALFTAINEPKRSCPQYQHANNLGGVSQKRAGSQNFSNIRLDVENRRAERTRFSKISPLDSLSNFMKVRGHNLRASRPDVCPYFSHPAPPELPVSASGTLSPGIGAHLLERSTQLGSHATSIPTLAFPSTIAPLGALTFVISTSLLQTHRAIIHNLESLSPPCHLFFRDSKAASPRHPQLFSQVQGHSTDSPSDEPQIADISISPAAGVILTTTQDILQKYLPGHQPHHQGIVHELNSPIRQRISNVCLLYEELYVIICNHINSPKQHASEIGMNVSTMNAVDSLRAFCDSLNHFTTVTVSVVMADPNSLTNWLVSAANRYHVSSRWSPANPITGRGESNQAFSVGDASPHELLLRQMGLNPFAALMALFYPFEERKTGDDLGYDRSFLMNFPTKGTLDMHKALARFVGMNPLERKRIFAPIFGQRVLERVERRLGVEER</sequence>
<dbReference type="Pfam" id="PF23394">
    <property type="entry name" value="DUF7102"/>
    <property type="match status" value="1"/>
</dbReference>
<evidence type="ECO:0000313" key="3">
    <source>
        <dbReference type="EMBL" id="ODH22791.1"/>
    </source>
</evidence>
<comment type="caution">
    <text evidence="3">The sequence shown here is derived from an EMBL/GenBank/DDBJ whole genome shotgun (WGS) entry which is preliminary data.</text>
</comment>
<dbReference type="AlphaFoldDB" id="A0A1D2JA78"/>
<feature type="domain" description="SAM-like" evidence="2">
    <location>
        <begin position="889"/>
        <end position="976"/>
    </location>
</feature>
<accession>A0A1D2JA78</accession>
<dbReference type="InterPro" id="IPR055528">
    <property type="entry name" value="DUF7102"/>
</dbReference>